<dbReference type="Proteomes" id="UP000290289">
    <property type="component" value="Chromosome 8"/>
</dbReference>
<reference evidence="1 2" key="1">
    <citation type="submission" date="2018-10" db="EMBL/GenBank/DDBJ databases">
        <title>A high-quality apple genome assembly.</title>
        <authorList>
            <person name="Hu J."/>
        </authorList>
    </citation>
    <scope>NUCLEOTIDE SEQUENCE [LARGE SCALE GENOMIC DNA]</scope>
    <source>
        <strain evidence="2">cv. HFTH1</strain>
        <tissue evidence="1">Young leaf</tissue>
    </source>
</reference>
<dbReference type="AlphaFoldDB" id="A0A498JE86"/>
<gene>
    <name evidence="1" type="ORF">DVH24_021065</name>
</gene>
<dbReference type="InterPro" id="IPR014777">
    <property type="entry name" value="4pyrrole_Mease_sub1"/>
</dbReference>
<comment type="caution">
    <text evidence="1">The sequence shown here is derived from an EMBL/GenBank/DDBJ whole genome shotgun (WGS) entry which is preliminary data.</text>
</comment>
<organism evidence="1 2">
    <name type="scientific">Malus domestica</name>
    <name type="common">Apple</name>
    <name type="synonym">Pyrus malus</name>
    <dbReference type="NCBI Taxonomy" id="3750"/>
    <lineage>
        <taxon>Eukaryota</taxon>
        <taxon>Viridiplantae</taxon>
        <taxon>Streptophyta</taxon>
        <taxon>Embryophyta</taxon>
        <taxon>Tracheophyta</taxon>
        <taxon>Spermatophyta</taxon>
        <taxon>Magnoliopsida</taxon>
        <taxon>eudicotyledons</taxon>
        <taxon>Gunneridae</taxon>
        <taxon>Pentapetalae</taxon>
        <taxon>rosids</taxon>
        <taxon>fabids</taxon>
        <taxon>Rosales</taxon>
        <taxon>Rosaceae</taxon>
        <taxon>Amygdaloideae</taxon>
        <taxon>Maleae</taxon>
        <taxon>Malus</taxon>
    </lineage>
</organism>
<evidence type="ECO:0000313" key="1">
    <source>
        <dbReference type="EMBL" id="RXH92042.1"/>
    </source>
</evidence>
<dbReference type="SUPFAM" id="SSF53790">
    <property type="entry name" value="Tetrapyrrole methylase"/>
    <property type="match status" value="1"/>
</dbReference>
<keyword evidence="2" id="KW-1185">Reference proteome</keyword>
<name>A0A498JE86_MALDO</name>
<dbReference type="EMBL" id="RDQH01000334">
    <property type="protein sequence ID" value="RXH92042.1"/>
    <property type="molecule type" value="Genomic_DNA"/>
</dbReference>
<dbReference type="STRING" id="3750.A0A498JE86"/>
<proteinExistence type="predicted"/>
<dbReference type="Gene3D" id="3.40.1010.10">
    <property type="entry name" value="Cobalt-precorrin-4 Transmethylase, Domain 1"/>
    <property type="match status" value="1"/>
</dbReference>
<protein>
    <submittedName>
        <fullName evidence="1">Uncharacterized protein</fullName>
    </submittedName>
</protein>
<sequence>MLSRRLPFTAFLYRGGGSASRTCSPPRWFRRRSLLSTHSSIIPFCSSSPQISAELADTIPQPPSKQGPIGILSWLNYHKFNEAQRGQTVLKRLKEGEIVVLISDSTMLGISDPDTELVRVWIFWGLGFCRRRRCCSGRRGGGDGLEEKLGDGVGDRRRGGSGGEEEGVLKLVFSNFNFHVNP</sequence>
<dbReference type="InterPro" id="IPR035996">
    <property type="entry name" value="4pyrrol_Methylase_sf"/>
</dbReference>
<evidence type="ECO:0000313" key="2">
    <source>
        <dbReference type="Proteomes" id="UP000290289"/>
    </source>
</evidence>
<accession>A0A498JE86</accession>
<dbReference type="GO" id="GO:0008168">
    <property type="term" value="F:methyltransferase activity"/>
    <property type="evidence" value="ECO:0007669"/>
    <property type="project" value="InterPro"/>
</dbReference>